<accession>A0ABM0M7X7</accession>
<dbReference type="GeneID" id="102802543"/>
<evidence type="ECO:0000313" key="6">
    <source>
        <dbReference type="RefSeq" id="XP_006816118.1"/>
    </source>
</evidence>
<dbReference type="Gene3D" id="2.130.10.10">
    <property type="entry name" value="YVTN repeat-like/Quinoprotein amine dehydrogenase"/>
    <property type="match status" value="3"/>
</dbReference>
<dbReference type="PROSITE" id="PS50082">
    <property type="entry name" value="WD_REPEATS_2"/>
    <property type="match status" value="1"/>
</dbReference>
<dbReference type="RefSeq" id="XP_006816118.1">
    <property type="nucleotide sequence ID" value="XM_006816055.1"/>
</dbReference>
<dbReference type="InterPro" id="IPR001680">
    <property type="entry name" value="WD40_rpt"/>
</dbReference>
<dbReference type="InterPro" id="IPR055439">
    <property type="entry name" value="Beta-prop_EML_1st"/>
</dbReference>
<evidence type="ECO:0000313" key="5">
    <source>
        <dbReference type="Proteomes" id="UP000694865"/>
    </source>
</evidence>
<dbReference type="PANTHER" id="PTHR13720:SF33">
    <property type="entry name" value="HELP DOMAIN-CONTAINING PROTEIN"/>
    <property type="match status" value="1"/>
</dbReference>
<keyword evidence="5" id="KW-1185">Reference proteome</keyword>
<evidence type="ECO:0000256" key="1">
    <source>
        <dbReference type="ARBA" id="ARBA00022574"/>
    </source>
</evidence>
<dbReference type="Pfam" id="PF03451">
    <property type="entry name" value="HELP"/>
    <property type="match status" value="1"/>
</dbReference>
<feature type="domain" description="EML-like first beta-propeller" evidence="4">
    <location>
        <begin position="53"/>
        <end position="299"/>
    </location>
</feature>
<gene>
    <name evidence="6" type="primary">LOC102802543</name>
</gene>
<dbReference type="SUPFAM" id="SSF50978">
    <property type="entry name" value="WD40 repeat-like"/>
    <property type="match status" value="1"/>
</dbReference>
<feature type="repeat" description="WD" evidence="3">
    <location>
        <begin position="233"/>
        <end position="263"/>
    </location>
</feature>
<evidence type="ECO:0000256" key="3">
    <source>
        <dbReference type="PROSITE-ProRule" id="PRU00221"/>
    </source>
</evidence>
<keyword evidence="1 3" id="KW-0853">WD repeat</keyword>
<dbReference type="InterPro" id="IPR036322">
    <property type="entry name" value="WD40_repeat_dom_sf"/>
</dbReference>
<protein>
    <submittedName>
        <fullName evidence="6">Echinoderm microtubule-associated protein-like 6-like</fullName>
    </submittedName>
</protein>
<dbReference type="InterPro" id="IPR005108">
    <property type="entry name" value="HELP"/>
</dbReference>
<dbReference type="Pfam" id="PF23409">
    <property type="entry name" value="Beta-prop_EML"/>
    <property type="match status" value="1"/>
</dbReference>
<evidence type="ECO:0000256" key="2">
    <source>
        <dbReference type="ARBA" id="ARBA00022737"/>
    </source>
</evidence>
<dbReference type="SMART" id="SM00320">
    <property type="entry name" value="WD40"/>
    <property type="match status" value="6"/>
</dbReference>
<dbReference type="InterPro" id="IPR050630">
    <property type="entry name" value="WD_repeat_EMAP"/>
</dbReference>
<dbReference type="Proteomes" id="UP000694865">
    <property type="component" value="Unplaced"/>
</dbReference>
<organism evidence="5 6">
    <name type="scientific">Saccoglossus kowalevskii</name>
    <name type="common">Acorn worm</name>
    <dbReference type="NCBI Taxonomy" id="10224"/>
    <lineage>
        <taxon>Eukaryota</taxon>
        <taxon>Metazoa</taxon>
        <taxon>Hemichordata</taxon>
        <taxon>Enteropneusta</taxon>
        <taxon>Harrimaniidae</taxon>
        <taxon>Saccoglossus</taxon>
    </lineage>
</organism>
<reference evidence="6" key="1">
    <citation type="submission" date="2025-08" db="UniProtKB">
        <authorList>
            <consortium name="RefSeq"/>
        </authorList>
    </citation>
    <scope>IDENTIFICATION</scope>
    <source>
        <tissue evidence="6">Testes</tissue>
    </source>
</reference>
<keyword evidence="2" id="KW-0677">Repeat</keyword>
<dbReference type="PANTHER" id="PTHR13720">
    <property type="entry name" value="WD-40 REPEAT PROTEIN"/>
    <property type="match status" value="1"/>
</dbReference>
<sequence length="436" mass="48144">MGDKTAPGSSLRLEWVYGYRGHQCRSNLYYTASKEIVYFVAGVGVVYNTKEQSQKFFLGHDDDIISLALHPERSMVATGQIGKEPYICVWDTYNVQTVSILKDGHQNGVAALSFDPEGMRLASVGLDNHGTINVWDWRKGKILATTRGHTDRIFDIQFNPYKENSIVTCGVKHIKFWTLCGNSLTAKKGVFGKVGELQTILCLAFAQDDITYSGTLNGDIYVWKANNLQRSIQGAHSGSIYTINASDDGYSTGGKDGYVRLWDCDFKSITKIDLTDSNEGYQGVFSPDSKTLAVGSEEGTVDFYDLTQGQSLQRAGYCKGIPSFVFQLDFSADSKYIEVGTGAYERLVYKVPSGNAVTDKNIISKITWASWTSVLGQEVIGIWPRSADKADVNTAHLANTCNALATGDDFGFVKLFQFPSDQKYVSIPVLKKMSFL</sequence>
<proteinExistence type="predicted"/>
<name>A0ABM0M7X7_SACKO</name>
<dbReference type="InterPro" id="IPR015943">
    <property type="entry name" value="WD40/YVTN_repeat-like_dom_sf"/>
</dbReference>
<evidence type="ECO:0000259" key="4">
    <source>
        <dbReference type="Pfam" id="PF23409"/>
    </source>
</evidence>